<comment type="caution">
    <text evidence="2">The sequence shown here is derived from an EMBL/GenBank/DDBJ whole genome shotgun (WGS) entry which is preliminary data.</text>
</comment>
<reference evidence="2" key="1">
    <citation type="journal article" date="2023" name="Int. J. Syst. Evol. Microbiol.">
        <title>&lt;i&gt;Clostridium folliculivorans&lt;/i&gt; sp. nov., isolated from soil samples of an organic paddy in Japan.</title>
        <authorList>
            <person name="Tazawa J."/>
            <person name="Kobayashi H."/>
            <person name="Tanizawa Y."/>
            <person name="Uchino A."/>
            <person name="Tanaka F."/>
            <person name="Urashima Y."/>
            <person name="Miura S."/>
            <person name="Sakamoto M."/>
            <person name="Ohkuma M."/>
            <person name="Tohno M."/>
        </authorList>
    </citation>
    <scope>NUCLEOTIDE SEQUENCE</scope>
    <source>
        <strain evidence="2">D1-1</strain>
    </source>
</reference>
<keyword evidence="3" id="KW-1185">Reference proteome</keyword>
<organism evidence="2 3">
    <name type="scientific">Clostridium folliculivorans</name>
    <dbReference type="NCBI Taxonomy" id="2886038"/>
    <lineage>
        <taxon>Bacteria</taxon>
        <taxon>Bacillati</taxon>
        <taxon>Bacillota</taxon>
        <taxon>Clostridia</taxon>
        <taxon>Eubacteriales</taxon>
        <taxon>Clostridiaceae</taxon>
        <taxon>Clostridium</taxon>
    </lineage>
</organism>
<dbReference type="SMART" id="SM00471">
    <property type="entry name" value="HDc"/>
    <property type="match status" value="1"/>
</dbReference>
<dbReference type="Pfam" id="PF01966">
    <property type="entry name" value="HD"/>
    <property type="match status" value="1"/>
</dbReference>
<dbReference type="RefSeq" id="WP_261851647.1">
    <property type="nucleotide sequence ID" value="NZ_BQXY01000002.1"/>
</dbReference>
<dbReference type="EMBL" id="BQXY01000002">
    <property type="protein sequence ID" value="GKU24631.1"/>
    <property type="molecule type" value="Genomic_DNA"/>
</dbReference>
<dbReference type="NCBIfam" id="TIGR00277">
    <property type="entry name" value="HDIG"/>
    <property type="match status" value="1"/>
</dbReference>
<dbReference type="SUPFAM" id="SSF109604">
    <property type="entry name" value="HD-domain/PDEase-like"/>
    <property type="match status" value="1"/>
</dbReference>
<gene>
    <name evidence="2" type="ORF">CFOLD11_14570</name>
</gene>
<sequence>MSINLIDEAKKYLETFMKDKVVDYEVTHPWRRDSKYIVLHCYRVCSIAMEVVNNYEIELSLVDIDLLKVAAILHDIGKVYSRDNHAEKSGEIVENWLEINPNIAELVGDKKRLINIIKDHSNKGRKDDDLLSSILKDADLLDEIGAMSIFMASNRLNKETPCFFDELHIKLKEDELNYCYTELSKLQTQAAKEILLRKIKFINSFVTELEYELKVNF</sequence>
<dbReference type="InterPro" id="IPR003607">
    <property type="entry name" value="HD/PDEase_dom"/>
</dbReference>
<dbReference type="InterPro" id="IPR006675">
    <property type="entry name" value="HDIG_dom"/>
</dbReference>
<evidence type="ECO:0000313" key="2">
    <source>
        <dbReference type="EMBL" id="GKU24631.1"/>
    </source>
</evidence>
<proteinExistence type="predicted"/>
<evidence type="ECO:0000313" key="3">
    <source>
        <dbReference type="Proteomes" id="UP001057868"/>
    </source>
</evidence>
<dbReference type="AlphaFoldDB" id="A0A9W6DA61"/>
<protein>
    <recommendedName>
        <fullName evidence="1">HD domain-containing protein</fullName>
    </recommendedName>
</protein>
<dbReference type="PANTHER" id="PTHR33594">
    <property type="entry name" value="SUPERFAMILY HYDROLASE, PUTATIVE (AFU_ORTHOLOGUE AFUA_1G03035)-RELATED"/>
    <property type="match status" value="1"/>
</dbReference>
<evidence type="ECO:0000259" key="1">
    <source>
        <dbReference type="PROSITE" id="PS51831"/>
    </source>
</evidence>
<feature type="domain" description="HD" evidence="1">
    <location>
        <begin position="37"/>
        <end position="144"/>
    </location>
</feature>
<dbReference type="CDD" id="cd00077">
    <property type="entry name" value="HDc"/>
    <property type="match status" value="1"/>
</dbReference>
<accession>A0A9W6DA61</accession>
<dbReference type="Gene3D" id="1.10.3210.10">
    <property type="entry name" value="Hypothetical protein af1432"/>
    <property type="match status" value="1"/>
</dbReference>
<name>A0A9W6DA61_9CLOT</name>
<dbReference type="PROSITE" id="PS51831">
    <property type="entry name" value="HD"/>
    <property type="match status" value="1"/>
</dbReference>
<dbReference type="InterPro" id="IPR006674">
    <property type="entry name" value="HD_domain"/>
</dbReference>
<dbReference type="Proteomes" id="UP001057868">
    <property type="component" value="Unassembled WGS sequence"/>
</dbReference>
<dbReference type="PANTHER" id="PTHR33594:SF1">
    <property type="entry name" value="HD_PDEASE DOMAIN-CONTAINING PROTEIN"/>
    <property type="match status" value="1"/>
</dbReference>